<organism evidence="1 2">
    <name type="scientific">Hyperthermus butylicus (strain DSM 5456 / JCM 9403 / PLM1-5)</name>
    <dbReference type="NCBI Taxonomy" id="415426"/>
    <lineage>
        <taxon>Archaea</taxon>
        <taxon>Thermoproteota</taxon>
        <taxon>Thermoprotei</taxon>
        <taxon>Desulfurococcales</taxon>
        <taxon>Pyrodictiaceae</taxon>
        <taxon>Hyperthermus</taxon>
    </lineage>
</organism>
<dbReference type="EnsemblBacteria" id="ABM80698">
    <property type="protein sequence ID" value="ABM80698"/>
    <property type="gene ID" value="Hbut_0847"/>
</dbReference>
<keyword evidence="2" id="KW-1185">Reference proteome</keyword>
<dbReference type="eggNOG" id="arCOG12299">
    <property type="taxonomic scope" value="Archaea"/>
</dbReference>
<dbReference type="STRING" id="415426.Hbut_0847"/>
<accession>A2BL37</accession>
<dbReference type="RefSeq" id="WP_011822016.1">
    <property type="nucleotide sequence ID" value="NC_008818.1"/>
</dbReference>
<name>A2BL37_HYPBU</name>
<dbReference type="EMBL" id="CP000493">
    <property type="protein sequence ID" value="ABM80698.1"/>
    <property type="molecule type" value="Genomic_DNA"/>
</dbReference>
<gene>
    <name evidence="1" type="ordered locus">Hbut_0847</name>
</gene>
<dbReference type="KEGG" id="hbu:Hbut_0847"/>
<proteinExistence type="predicted"/>
<dbReference type="AlphaFoldDB" id="A2BL37"/>
<dbReference type="GeneID" id="4782927"/>
<dbReference type="Proteomes" id="UP000002593">
    <property type="component" value="Chromosome"/>
</dbReference>
<evidence type="ECO:0000313" key="1">
    <source>
        <dbReference type="EMBL" id="ABM80698.1"/>
    </source>
</evidence>
<reference evidence="1 2" key="1">
    <citation type="journal article" date="2007" name="Archaea">
        <title>The genome of Hyperthermus butylicus: a sulfur-reducing, peptide fermenting, neutrophilic Crenarchaeote growing up to 108 degrees C.</title>
        <authorList>
            <person name="Brugger K."/>
            <person name="Chen L."/>
            <person name="Stark M."/>
            <person name="Zibat A."/>
            <person name="Redder P."/>
            <person name="Ruepp A."/>
            <person name="Awayez M."/>
            <person name="She Q."/>
            <person name="Garrett R.A."/>
            <person name="Klenk H.P."/>
        </authorList>
    </citation>
    <scope>NUCLEOTIDE SEQUENCE [LARGE SCALE GENOMIC DNA]</scope>
    <source>
        <strain evidence="2">DSM 5456 / JCM 9403 / PLM1-5</strain>
    </source>
</reference>
<evidence type="ECO:0000313" key="2">
    <source>
        <dbReference type="Proteomes" id="UP000002593"/>
    </source>
</evidence>
<dbReference type="HOGENOM" id="CLU_1387574_0_0_2"/>
<protein>
    <submittedName>
        <fullName evidence="1">Uncharacterized protein</fullName>
    </submittedName>
</protein>
<dbReference type="OrthoDB" id="15303at2157"/>
<sequence length="196" mass="22058">MAASQPLVDLAQVANGALEEARKAIESGTFLVRVYALPRPRLKIRASKRLIEVDEGRMARLEYALFRAVSEAKAKNAKPTFKEYAELVGDYKAAAAYLATLWRMGYVVFDDNEKALKIYEAAVSLSQKGYERRIAKALDATFDLNLEVLQKLPHDDILCVYREGEYMCRYIVANCERSQAKAQVRALMDTVKAPKS</sequence>